<name>A0A2G2X475_CAPBA</name>
<dbReference type="InterPro" id="IPR042197">
    <property type="entry name" value="Apaf_helical"/>
</dbReference>
<dbReference type="PANTHER" id="PTHR36766:SF44">
    <property type="entry name" value="NBS-CODING RESISTANCE GENE ANALOG"/>
    <property type="match status" value="1"/>
</dbReference>
<keyword evidence="1" id="KW-0433">Leucine-rich repeat</keyword>
<dbReference type="EMBL" id="MLFT02000003">
    <property type="protein sequence ID" value="PHT52296.1"/>
    <property type="molecule type" value="Genomic_DNA"/>
</dbReference>
<protein>
    <recommendedName>
        <fullName evidence="3">NB-ARC domain-containing protein</fullName>
    </recommendedName>
</protein>
<reference evidence="4 5" key="1">
    <citation type="journal article" date="2017" name="Genome Biol.">
        <title>New reference genome sequences of hot pepper reveal the massive evolution of plant disease-resistance genes by retroduplication.</title>
        <authorList>
            <person name="Kim S."/>
            <person name="Park J."/>
            <person name="Yeom S.I."/>
            <person name="Kim Y.M."/>
            <person name="Seo E."/>
            <person name="Kim K.T."/>
            <person name="Kim M.S."/>
            <person name="Lee J.M."/>
            <person name="Cheong K."/>
            <person name="Shin H.S."/>
            <person name="Kim S.B."/>
            <person name="Han K."/>
            <person name="Lee J."/>
            <person name="Park M."/>
            <person name="Lee H.A."/>
            <person name="Lee H.Y."/>
            <person name="Lee Y."/>
            <person name="Oh S."/>
            <person name="Lee J.H."/>
            <person name="Choi E."/>
            <person name="Choi E."/>
            <person name="Lee S.E."/>
            <person name="Jeon J."/>
            <person name="Kim H."/>
            <person name="Choi G."/>
            <person name="Song H."/>
            <person name="Lee J."/>
            <person name="Lee S.C."/>
            <person name="Kwon J.K."/>
            <person name="Lee H.Y."/>
            <person name="Koo N."/>
            <person name="Hong Y."/>
            <person name="Kim R.W."/>
            <person name="Kang W.H."/>
            <person name="Huh J.H."/>
            <person name="Kang B.C."/>
            <person name="Yang T.J."/>
            <person name="Lee Y.H."/>
            <person name="Bennetzen J.L."/>
            <person name="Choi D."/>
        </authorList>
    </citation>
    <scope>NUCLEOTIDE SEQUENCE [LARGE SCALE GENOMIC DNA]</scope>
    <source>
        <strain evidence="5">cv. PBC81</strain>
    </source>
</reference>
<evidence type="ECO:0000256" key="1">
    <source>
        <dbReference type="ARBA" id="ARBA00022614"/>
    </source>
</evidence>
<dbReference type="OrthoDB" id="1627220at2759"/>
<reference evidence="5" key="2">
    <citation type="journal article" date="2017" name="J. Anim. Genet.">
        <title>Multiple reference genome sequences of hot pepper reveal the massive evolution of plant disease resistance genes by retroduplication.</title>
        <authorList>
            <person name="Kim S."/>
            <person name="Park J."/>
            <person name="Yeom S.-I."/>
            <person name="Kim Y.-M."/>
            <person name="Seo E."/>
            <person name="Kim K.-T."/>
            <person name="Kim M.-S."/>
            <person name="Lee J.M."/>
            <person name="Cheong K."/>
            <person name="Shin H.-S."/>
            <person name="Kim S.-B."/>
            <person name="Han K."/>
            <person name="Lee J."/>
            <person name="Park M."/>
            <person name="Lee H.-A."/>
            <person name="Lee H.-Y."/>
            <person name="Lee Y."/>
            <person name="Oh S."/>
            <person name="Lee J.H."/>
            <person name="Choi E."/>
            <person name="Choi E."/>
            <person name="Lee S.E."/>
            <person name="Jeon J."/>
            <person name="Kim H."/>
            <person name="Choi G."/>
            <person name="Song H."/>
            <person name="Lee J."/>
            <person name="Lee S.-C."/>
            <person name="Kwon J.-K."/>
            <person name="Lee H.-Y."/>
            <person name="Koo N."/>
            <person name="Hong Y."/>
            <person name="Kim R.W."/>
            <person name="Kang W.-H."/>
            <person name="Huh J.H."/>
            <person name="Kang B.-C."/>
            <person name="Yang T.-J."/>
            <person name="Lee Y.-H."/>
            <person name="Bennetzen J.L."/>
            <person name="Choi D."/>
        </authorList>
    </citation>
    <scope>NUCLEOTIDE SEQUENCE [LARGE SCALE GENOMIC DNA]</scope>
    <source>
        <strain evidence="5">cv. PBC81</strain>
    </source>
</reference>
<evidence type="ECO:0000313" key="4">
    <source>
        <dbReference type="EMBL" id="PHT52296.1"/>
    </source>
</evidence>
<dbReference type="InterPro" id="IPR027417">
    <property type="entry name" value="P-loop_NTPase"/>
</dbReference>
<dbReference type="STRING" id="33114.A0A2G2X475"/>
<dbReference type="PANTHER" id="PTHR36766">
    <property type="entry name" value="PLANT BROAD-SPECTRUM MILDEW RESISTANCE PROTEIN RPW8"/>
    <property type="match status" value="1"/>
</dbReference>
<feature type="domain" description="NB-ARC" evidence="3">
    <location>
        <begin position="11"/>
        <end position="84"/>
    </location>
</feature>
<dbReference type="GO" id="GO:0043531">
    <property type="term" value="F:ADP binding"/>
    <property type="evidence" value="ECO:0007669"/>
    <property type="project" value="InterPro"/>
</dbReference>
<keyword evidence="5" id="KW-1185">Reference proteome</keyword>
<dbReference type="InterPro" id="IPR002182">
    <property type="entry name" value="NB-ARC"/>
</dbReference>
<keyword evidence="2" id="KW-0611">Plant defense</keyword>
<dbReference type="Proteomes" id="UP000224567">
    <property type="component" value="Unassembled WGS sequence"/>
</dbReference>
<gene>
    <name evidence="4" type="ORF">CQW23_06758</name>
</gene>
<dbReference type="Gene3D" id="3.40.50.300">
    <property type="entry name" value="P-loop containing nucleotide triphosphate hydrolases"/>
    <property type="match status" value="1"/>
</dbReference>
<sequence>MERLHTLEKINDMGGIGKSTLAKEVYNDVSVLHHFDVRAWATVSQQHNVKEILLSLLCSTIKLDDADKIKDEAELADMPHKILNEVACYAGTENLSLQISFMDQDESWNLLKSAALTNEALPSEFETIGKKIVDKCQGLPLTIAEVAGILHKSIRIIEDWETVAENVNNLLKRTRSIFSFSHYSSDCTLKSELKHFKLLRTWVR</sequence>
<dbReference type="AlphaFoldDB" id="A0A2G2X475"/>
<accession>A0A2G2X475</accession>
<dbReference type="GO" id="GO:0006952">
    <property type="term" value="P:defense response"/>
    <property type="evidence" value="ECO:0007669"/>
    <property type="project" value="UniProtKB-KW"/>
</dbReference>
<organism evidence="4 5">
    <name type="scientific">Capsicum baccatum</name>
    <name type="common">Peruvian pepper</name>
    <dbReference type="NCBI Taxonomy" id="33114"/>
    <lineage>
        <taxon>Eukaryota</taxon>
        <taxon>Viridiplantae</taxon>
        <taxon>Streptophyta</taxon>
        <taxon>Embryophyta</taxon>
        <taxon>Tracheophyta</taxon>
        <taxon>Spermatophyta</taxon>
        <taxon>Magnoliopsida</taxon>
        <taxon>eudicotyledons</taxon>
        <taxon>Gunneridae</taxon>
        <taxon>Pentapetalae</taxon>
        <taxon>asterids</taxon>
        <taxon>lamiids</taxon>
        <taxon>Solanales</taxon>
        <taxon>Solanaceae</taxon>
        <taxon>Solanoideae</taxon>
        <taxon>Capsiceae</taxon>
        <taxon>Capsicum</taxon>
    </lineage>
</organism>
<dbReference type="SUPFAM" id="SSF52540">
    <property type="entry name" value="P-loop containing nucleoside triphosphate hydrolases"/>
    <property type="match status" value="1"/>
</dbReference>
<evidence type="ECO:0000313" key="5">
    <source>
        <dbReference type="Proteomes" id="UP000224567"/>
    </source>
</evidence>
<dbReference type="Pfam" id="PF00931">
    <property type="entry name" value="NB-ARC"/>
    <property type="match status" value="1"/>
</dbReference>
<evidence type="ECO:0000256" key="2">
    <source>
        <dbReference type="ARBA" id="ARBA00022821"/>
    </source>
</evidence>
<proteinExistence type="predicted"/>
<evidence type="ECO:0000259" key="3">
    <source>
        <dbReference type="Pfam" id="PF00931"/>
    </source>
</evidence>
<dbReference type="Gene3D" id="1.10.8.430">
    <property type="entry name" value="Helical domain of apoptotic protease-activating factors"/>
    <property type="match status" value="1"/>
</dbReference>
<comment type="caution">
    <text evidence="4">The sequence shown here is derived from an EMBL/GenBank/DDBJ whole genome shotgun (WGS) entry which is preliminary data.</text>
</comment>